<name>A0AAT9GV27_9CREN</name>
<dbReference type="AlphaFoldDB" id="A0AAT9GV27"/>
<evidence type="ECO:0000259" key="1">
    <source>
        <dbReference type="Pfam" id="PF14947"/>
    </source>
</evidence>
<sequence>MRVEFNKRKRTKYDIMFDILYALSDGPLSKTRLIYKANLTYVIAEKYIPYLEKKNAIKKEGREYVITPIGRELLEKLKIYREKADEIRQLLVKIKQKLNTSNTTRNKSKQIA</sequence>
<dbReference type="InterPro" id="IPR038723">
    <property type="entry name" value="ArnR1-like_HTH"/>
</dbReference>
<dbReference type="InterPro" id="IPR036388">
    <property type="entry name" value="WH-like_DNA-bd_sf"/>
</dbReference>
<gene>
    <name evidence="2" type="ORF">SJAV_27560</name>
</gene>
<dbReference type="KEGG" id="sjv:SJAV_27560"/>
<proteinExistence type="predicted"/>
<feature type="domain" description="ArnR1-like winged helix-turn-helix" evidence="1">
    <location>
        <begin position="9"/>
        <end position="83"/>
    </location>
</feature>
<dbReference type="GeneID" id="92355706"/>
<accession>A0AAT9GV27</accession>
<dbReference type="Pfam" id="PF14947">
    <property type="entry name" value="HTH_45"/>
    <property type="match status" value="1"/>
</dbReference>
<dbReference type="RefSeq" id="WP_369610282.1">
    <property type="nucleotide sequence ID" value="NZ_AP031322.1"/>
</dbReference>
<evidence type="ECO:0000313" key="2">
    <source>
        <dbReference type="EMBL" id="BFH74812.1"/>
    </source>
</evidence>
<dbReference type="EMBL" id="AP031322">
    <property type="protein sequence ID" value="BFH74812.1"/>
    <property type="molecule type" value="Genomic_DNA"/>
</dbReference>
<dbReference type="SUPFAM" id="SSF46785">
    <property type="entry name" value="Winged helix' DNA-binding domain"/>
    <property type="match status" value="1"/>
</dbReference>
<dbReference type="Gene3D" id="1.10.10.10">
    <property type="entry name" value="Winged helix-like DNA-binding domain superfamily/Winged helix DNA-binding domain"/>
    <property type="match status" value="1"/>
</dbReference>
<protein>
    <submittedName>
        <fullName evidence="2">Winged helix-turn-helix domain-containing protein</fullName>
    </submittedName>
</protein>
<reference evidence="2" key="1">
    <citation type="submission" date="2024-03" db="EMBL/GenBank/DDBJ databases">
        <title>Complete genome sequence of Sulfurisphaera javensis strain KD-1.</title>
        <authorList>
            <person name="Sakai H."/>
            <person name="Nur N."/>
            <person name="Suwanto A."/>
            <person name="Kurosawa N."/>
        </authorList>
    </citation>
    <scope>NUCLEOTIDE SEQUENCE</scope>
    <source>
        <strain evidence="2">KD-1</strain>
    </source>
</reference>
<organism evidence="2">
    <name type="scientific">Sulfurisphaera javensis</name>
    <dbReference type="NCBI Taxonomy" id="2049879"/>
    <lineage>
        <taxon>Archaea</taxon>
        <taxon>Thermoproteota</taxon>
        <taxon>Thermoprotei</taxon>
        <taxon>Sulfolobales</taxon>
        <taxon>Sulfolobaceae</taxon>
        <taxon>Sulfurisphaera</taxon>
    </lineage>
</organism>
<dbReference type="InterPro" id="IPR036390">
    <property type="entry name" value="WH_DNA-bd_sf"/>
</dbReference>